<name>F7SVL5_9BURK</name>
<proteinExistence type="predicted"/>
<accession>F7SVL5</accession>
<organism evidence="2 3">
    <name type="scientific">Achromobacter insuavis AXX-A</name>
    <dbReference type="NCBI Taxonomy" id="1003200"/>
    <lineage>
        <taxon>Bacteria</taxon>
        <taxon>Pseudomonadati</taxon>
        <taxon>Pseudomonadota</taxon>
        <taxon>Betaproteobacteria</taxon>
        <taxon>Burkholderiales</taxon>
        <taxon>Alcaligenaceae</taxon>
        <taxon>Achromobacter</taxon>
    </lineage>
</organism>
<dbReference type="InterPro" id="IPR001387">
    <property type="entry name" value="Cro/C1-type_HTH"/>
</dbReference>
<dbReference type="Pfam" id="PF01381">
    <property type="entry name" value="HTH_3"/>
    <property type="match status" value="1"/>
</dbReference>
<dbReference type="CDD" id="cd00093">
    <property type="entry name" value="HTH_XRE"/>
    <property type="match status" value="1"/>
</dbReference>
<gene>
    <name evidence="2" type="ORF">AXXA_03549</name>
</gene>
<evidence type="ECO:0000313" key="2">
    <source>
        <dbReference type="EMBL" id="EGP47796.1"/>
    </source>
</evidence>
<dbReference type="HOGENOM" id="CLU_066192_23_3_4"/>
<sequence>MFPFAERLKEERARLGMNQDAFAAAAGVQRRTQVNYERGERSPDCAYLEKIAAHGADVQYIVTGVRAIAPHDLAEGLKRYGDAWETLEMALEAAGRELSPAKKRKAADALYQASKAQMSMDKDKLTELILQLAA</sequence>
<dbReference type="Proteomes" id="UP000004853">
    <property type="component" value="Unassembled WGS sequence"/>
</dbReference>
<dbReference type="OrthoDB" id="7011085at2"/>
<dbReference type="PROSITE" id="PS50943">
    <property type="entry name" value="HTH_CROC1"/>
    <property type="match status" value="1"/>
</dbReference>
<evidence type="ECO:0000259" key="1">
    <source>
        <dbReference type="PROSITE" id="PS50943"/>
    </source>
</evidence>
<dbReference type="InterPro" id="IPR010982">
    <property type="entry name" value="Lambda_DNA-bd_dom_sf"/>
</dbReference>
<reference evidence="2 3" key="1">
    <citation type="submission" date="2011-06" db="EMBL/GenBank/DDBJ databases">
        <authorList>
            <person name="Bador J."/>
            <person name="Amoureux L."/>
            <person name="Neuwirth C."/>
        </authorList>
    </citation>
    <scope>NUCLEOTIDE SEQUENCE [LARGE SCALE GENOMIC DNA]</scope>
    <source>
        <strain evidence="2 3">AXX-A</strain>
    </source>
</reference>
<dbReference type="AlphaFoldDB" id="F7SVL5"/>
<evidence type="ECO:0000313" key="3">
    <source>
        <dbReference type="Proteomes" id="UP000004853"/>
    </source>
</evidence>
<dbReference type="GO" id="GO:0003677">
    <property type="term" value="F:DNA binding"/>
    <property type="evidence" value="ECO:0007669"/>
    <property type="project" value="InterPro"/>
</dbReference>
<dbReference type="RefSeq" id="WP_006390759.1">
    <property type="nucleotide sequence ID" value="NZ_GL982453.1"/>
</dbReference>
<dbReference type="Gene3D" id="1.10.260.40">
    <property type="entry name" value="lambda repressor-like DNA-binding domains"/>
    <property type="match status" value="1"/>
</dbReference>
<dbReference type="eggNOG" id="COG1396">
    <property type="taxonomic scope" value="Bacteria"/>
</dbReference>
<feature type="domain" description="HTH cro/C1-type" evidence="1">
    <location>
        <begin position="8"/>
        <end position="61"/>
    </location>
</feature>
<dbReference type="SMART" id="SM00530">
    <property type="entry name" value="HTH_XRE"/>
    <property type="match status" value="1"/>
</dbReference>
<protein>
    <submittedName>
        <fullName evidence="2">Helix-turn-helix domain-containing protein</fullName>
    </submittedName>
</protein>
<comment type="caution">
    <text evidence="2">The sequence shown here is derived from an EMBL/GenBank/DDBJ whole genome shotgun (WGS) entry which is preliminary data.</text>
</comment>
<dbReference type="SUPFAM" id="SSF47413">
    <property type="entry name" value="lambda repressor-like DNA-binding domains"/>
    <property type="match status" value="1"/>
</dbReference>
<dbReference type="EMBL" id="AFRQ01000028">
    <property type="protein sequence ID" value="EGP47796.1"/>
    <property type="molecule type" value="Genomic_DNA"/>
</dbReference>